<evidence type="ECO:0000256" key="1">
    <source>
        <dbReference type="ARBA" id="ARBA00006484"/>
    </source>
</evidence>
<dbReference type="PRINTS" id="PR00081">
    <property type="entry name" value="GDHRDH"/>
</dbReference>
<dbReference type="SUPFAM" id="SSF51735">
    <property type="entry name" value="NAD(P)-binding Rossmann-fold domains"/>
    <property type="match status" value="1"/>
</dbReference>
<reference evidence="5" key="1">
    <citation type="journal article" date="2023" name="Comput. Struct. Biotechnol. J.">
        <title>Discovery of a novel marine Bacteroidetes with a rich repertoire of carbohydrate-active enzymes.</title>
        <authorList>
            <person name="Chen B."/>
            <person name="Liu G."/>
            <person name="Chen Q."/>
            <person name="Wang H."/>
            <person name="Liu L."/>
            <person name="Tang K."/>
        </authorList>
    </citation>
    <scope>NUCLEOTIDE SEQUENCE</scope>
    <source>
        <strain evidence="5">TK19036</strain>
    </source>
</reference>
<comment type="similarity">
    <text evidence="1 3">Belongs to the short-chain dehydrogenases/reductases (SDR) family.</text>
</comment>
<dbReference type="Gene3D" id="3.40.50.720">
    <property type="entry name" value="NAD(P)-binding Rossmann-like Domain"/>
    <property type="match status" value="1"/>
</dbReference>
<dbReference type="PANTHER" id="PTHR44196:SF1">
    <property type="entry name" value="DEHYDROGENASE_REDUCTASE SDR FAMILY MEMBER 7B"/>
    <property type="match status" value="1"/>
</dbReference>
<evidence type="ECO:0000256" key="2">
    <source>
        <dbReference type="ARBA" id="ARBA00023002"/>
    </source>
</evidence>
<evidence type="ECO:0000256" key="3">
    <source>
        <dbReference type="RuleBase" id="RU000363"/>
    </source>
</evidence>
<dbReference type="EMBL" id="CP120682">
    <property type="protein sequence ID" value="WKN35525.1"/>
    <property type="molecule type" value="Genomic_DNA"/>
</dbReference>
<dbReference type="PRINTS" id="PR00080">
    <property type="entry name" value="SDRFAMILY"/>
</dbReference>
<dbReference type="CDD" id="cd05233">
    <property type="entry name" value="SDR_c"/>
    <property type="match status" value="1"/>
</dbReference>
<protein>
    <submittedName>
        <fullName evidence="5">SDR family NAD(P)-dependent oxidoreductase</fullName>
    </submittedName>
</protein>
<dbReference type="InterPro" id="IPR036291">
    <property type="entry name" value="NAD(P)-bd_dom_sf"/>
</dbReference>
<feature type="region of interest" description="Disordered" evidence="4">
    <location>
        <begin position="313"/>
        <end position="346"/>
    </location>
</feature>
<organism evidence="5">
    <name type="scientific">Roseihalotalea indica</name>
    <dbReference type="NCBI Taxonomy" id="2867963"/>
    <lineage>
        <taxon>Bacteria</taxon>
        <taxon>Pseudomonadati</taxon>
        <taxon>Bacteroidota</taxon>
        <taxon>Cytophagia</taxon>
        <taxon>Cytophagales</taxon>
        <taxon>Catalimonadaceae</taxon>
        <taxon>Roseihalotalea</taxon>
    </lineage>
</organism>
<dbReference type="GO" id="GO:0016020">
    <property type="term" value="C:membrane"/>
    <property type="evidence" value="ECO:0007669"/>
    <property type="project" value="TreeGrafter"/>
</dbReference>
<dbReference type="FunFam" id="3.40.50.720:FF:000084">
    <property type="entry name" value="Short-chain dehydrogenase reductase"/>
    <property type="match status" value="1"/>
</dbReference>
<name>A0AA49GIK2_9BACT</name>
<dbReference type="InterPro" id="IPR020904">
    <property type="entry name" value="Sc_DH/Rdtase_CS"/>
</dbReference>
<reference evidence="5" key="2">
    <citation type="journal article" date="2024" name="Antonie Van Leeuwenhoek">
        <title>Roseihalotalea indica gen. nov., sp. nov., a halophilic Bacteroidetes from mesopelagic Southwest Indian Ocean with higher carbohydrate metabolic potential.</title>
        <authorList>
            <person name="Chen B."/>
            <person name="Zhang M."/>
            <person name="Lin D."/>
            <person name="Ye J."/>
            <person name="Tang K."/>
        </authorList>
    </citation>
    <scope>NUCLEOTIDE SEQUENCE</scope>
    <source>
        <strain evidence="5">TK19036</strain>
    </source>
</reference>
<feature type="compositionally biased region" description="Basic and acidic residues" evidence="4">
    <location>
        <begin position="334"/>
        <end position="346"/>
    </location>
</feature>
<proteinExistence type="inferred from homology"/>
<dbReference type="InterPro" id="IPR002347">
    <property type="entry name" value="SDR_fam"/>
</dbReference>
<dbReference type="GO" id="GO:0016491">
    <property type="term" value="F:oxidoreductase activity"/>
    <property type="evidence" value="ECO:0007669"/>
    <property type="project" value="UniProtKB-KW"/>
</dbReference>
<dbReference type="PROSITE" id="PS00061">
    <property type="entry name" value="ADH_SHORT"/>
    <property type="match status" value="1"/>
</dbReference>
<dbReference type="PANTHER" id="PTHR44196">
    <property type="entry name" value="DEHYDROGENASE/REDUCTASE SDR FAMILY MEMBER 7B"/>
    <property type="match status" value="1"/>
</dbReference>
<evidence type="ECO:0000313" key="5">
    <source>
        <dbReference type="EMBL" id="WKN35525.1"/>
    </source>
</evidence>
<sequence length="346" mass="37794">MNSTQKTLLWTAAVGLGGMLTTRFVNYKQREIELAGRVALVTGGSRGLGLALAQQLVEEGARVAICARNKEDLKKAQKSLNSLGKEIGNPHPVLAVSCDVSDQKQVKNLISQIEKHFGSVEILINNAGTIQVAPIEEMEMREYEESINTHYWGPLYMMEEVLPGMRDRQEGRIVNIASIGGKVSVPHLVPYSAGKHALVGLSEGYRSELLKDNIYVTTVCPGLMRTGSPQNAIFKGKNRDEQTWFTIGDSLPMTSMPAEDAAKDIISACRHGESTLVLSLPAKILSGLNGLVPGFVSDALGWVNQWLPEPGGIGKKRMKGYESESEWAPSSLTKRTEKAAKEYNQE</sequence>
<dbReference type="Pfam" id="PF00106">
    <property type="entry name" value="adh_short"/>
    <property type="match status" value="1"/>
</dbReference>
<dbReference type="AlphaFoldDB" id="A0AA49GIK2"/>
<accession>A0AA49GIK2</accession>
<keyword evidence="2" id="KW-0560">Oxidoreductase</keyword>
<evidence type="ECO:0000256" key="4">
    <source>
        <dbReference type="SAM" id="MobiDB-lite"/>
    </source>
</evidence>
<gene>
    <name evidence="5" type="ORF">K4G66_24425</name>
</gene>